<evidence type="ECO:0000259" key="2">
    <source>
        <dbReference type="Pfam" id="PF01569"/>
    </source>
</evidence>
<keyword evidence="1" id="KW-0472">Membrane</keyword>
<sequence>MRETTTVRRPLRLRPVRPAGWWLDGVLVAAVVALTAALAAGQLLGLDLAVRDWVDAHRPGPAYWVARVFNSLGQGGWFLMPIAFGLAVLVGWRTRSVRPLLVPIGAFVLTSFTVGPLKLWLDRGYPHNFELAHPERLFSDPEGGTAYPSGHVANAIVWYAAIAILLAALLRTLNRLDAPPGLYLVIRVAPPAIVFCTTTYLGWHWITDSIAGLLIGLVLGRLLSRVPWDDVPLPALPGGVHRRGVFTDDL</sequence>
<feature type="domain" description="Phosphatidic acid phosphatase type 2/haloperoxidase" evidence="2">
    <location>
        <begin position="103"/>
        <end position="229"/>
    </location>
</feature>
<dbReference type="RefSeq" id="WP_203864012.1">
    <property type="nucleotide sequence ID" value="NZ_BONW01000001.1"/>
</dbReference>
<keyword evidence="1" id="KW-0812">Transmembrane</keyword>
<keyword evidence="4" id="KW-1185">Reference proteome</keyword>
<keyword evidence="1" id="KW-1133">Transmembrane helix</keyword>
<dbReference type="EMBL" id="BONW01000001">
    <property type="protein sequence ID" value="GIG85330.1"/>
    <property type="molecule type" value="Genomic_DNA"/>
</dbReference>
<feature type="transmembrane region" description="Helical" evidence="1">
    <location>
        <begin position="21"/>
        <end position="44"/>
    </location>
</feature>
<accession>A0ABQ4DS92</accession>
<proteinExistence type="predicted"/>
<protein>
    <recommendedName>
        <fullName evidence="2">Phosphatidic acid phosphatase type 2/haloperoxidase domain-containing protein</fullName>
    </recommendedName>
</protein>
<evidence type="ECO:0000313" key="4">
    <source>
        <dbReference type="Proteomes" id="UP000646749"/>
    </source>
</evidence>
<comment type="caution">
    <text evidence="3">The sequence shown here is derived from an EMBL/GenBank/DDBJ whole genome shotgun (WGS) entry which is preliminary data.</text>
</comment>
<dbReference type="InterPro" id="IPR036938">
    <property type="entry name" value="PAP2/HPO_sf"/>
</dbReference>
<name>A0ABQ4DS92_9ACTN</name>
<evidence type="ECO:0000256" key="1">
    <source>
        <dbReference type="SAM" id="Phobius"/>
    </source>
</evidence>
<organism evidence="3 4">
    <name type="scientific">Plantactinospora endophytica</name>
    <dbReference type="NCBI Taxonomy" id="673535"/>
    <lineage>
        <taxon>Bacteria</taxon>
        <taxon>Bacillati</taxon>
        <taxon>Actinomycetota</taxon>
        <taxon>Actinomycetes</taxon>
        <taxon>Micromonosporales</taxon>
        <taxon>Micromonosporaceae</taxon>
        <taxon>Plantactinospora</taxon>
    </lineage>
</organism>
<evidence type="ECO:0000313" key="3">
    <source>
        <dbReference type="EMBL" id="GIG85330.1"/>
    </source>
</evidence>
<feature type="transmembrane region" description="Helical" evidence="1">
    <location>
        <begin position="100"/>
        <end position="121"/>
    </location>
</feature>
<dbReference type="Pfam" id="PF01569">
    <property type="entry name" value="PAP2"/>
    <property type="match status" value="1"/>
</dbReference>
<feature type="transmembrane region" description="Helical" evidence="1">
    <location>
        <begin position="151"/>
        <end position="170"/>
    </location>
</feature>
<feature type="transmembrane region" description="Helical" evidence="1">
    <location>
        <begin position="64"/>
        <end position="88"/>
    </location>
</feature>
<dbReference type="InterPro" id="IPR000326">
    <property type="entry name" value="PAP2/HPO"/>
</dbReference>
<gene>
    <name evidence="3" type="ORF">Pen02_02660</name>
</gene>
<reference evidence="3 4" key="1">
    <citation type="submission" date="2021-01" db="EMBL/GenBank/DDBJ databases">
        <title>Whole genome shotgun sequence of Plantactinospora endophytica NBRC 110450.</title>
        <authorList>
            <person name="Komaki H."/>
            <person name="Tamura T."/>
        </authorList>
    </citation>
    <scope>NUCLEOTIDE SEQUENCE [LARGE SCALE GENOMIC DNA]</scope>
    <source>
        <strain evidence="3 4">NBRC 110450</strain>
    </source>
</reference>
<dbReference type="Proteomes" id="UP000646749">
    <property type="component" value="Unassembled WGS sequence"/>
</dbReference>
<dbReference type="SUPFAM" id="SSF48317">
    <property type="entry name" value="Acid phosphatase/Vanadium-dependent haloperoxidase"/>
    <property type="match status" value="1"/>
</dbReference>
<feature type="transmembrane region" description="Helical" evidence="1">
    <location>
        <begin position="182"/>
        <end position="203"/>
    </location>
</feature>
<dbReference type="Gene3D" id="1.20.144.10">
    <property type="entry name" value="Phosphatidic acid phosphatase type 2/haloperoxidase"/>
    <property type="match status" value="1"/>
</dbReference>